<organism evidence="1 2">
    <name type="scientific">Haliscomenobacter hydrossis (strain ATCC 27775 / DSM 1100 / LMG 10767 / O)</name>
    <dbReference type="NCBI Taxonomy" id="760192"/>
    <lineage>
        <taxon>Bacteria</taxon>
        <taxon>Pseudomonadati</taxon>
        <taxon>Bacteroidota</taxon>
        <taxon>Saprospiria</taxon>
        <taxon>Saprospirales</taxon>
        <taxon>Haliscomenobacteraceae</taxon>
        <taxon>Haliscomenobacter</taxon>
    </lineage>
</organism>
<dbReference type="OrthoDB" id="5735516at2"/>
<dbReference type="InterPro" id="IPR046525">
    <property type="entry name" value="DUF6702"/>
</dbReference>
<dbReference type="STRING" id="760192.Halhy_2442"/>
<keyword evidence="2" id="KW-1185">Reference proteome</keyword>
<dbReference type="RefSeq" id="WP_013764865.1">
    <property type="nucleotide sequence ID" value="NC_015510.1"/>
</dbReference>
<evidence type="ECO:0000313" key="1">
    <source>
        <dbReference type="EMBL" id="AEE50316.1"/>
    </source>
</evidence>
<dbReference type="EMBL" id="CP002691">
    <property type="protein sequence ID" value="AEE50316.1"/>
    <property type="molecule type" value="Genomic_DNA"/>
</dbReference>
<proteinExistence type="predicted"/>
<accession>F4KWG6</accession>
<dbReference type="Pfam" id="PF20420">
    <property type="entry name" value="DUF6702"/>
    <property type="match status" value="1"/>
</dbReference>
<reference evidence="1 2" key="1">
    <citation type="journal article" date="2011" name="Stand. Genomic Sci.">
        <title>Complete genome sequence of Haliscomenobacter hydrossis type strain (O).</title>
        <authorList>
            <consortium name="US DOE Joint Genome Institute (JGI-PGF)"/>
            <person name="Daligault H."/>
            <person name="Lapidus A."/>
            <person name="Zeytun A."/>
            <person name="Nolan M."/>
            <person name="Lucas S."/>
            <person name="Del Rio T.G."/>
            <person name="Tice H."/>
            <person name="Cheng J.F."/>
            <person name="Tapia R."/>
            <person name="Han C."/>
            <person name="Goodwin L."/>
            <person name="Pitluck S."/>
            <person name="Liolios K."/>
            <person name="Pagani I."/>
            <person name="Ivanova N."/>
            <person name="Huntemann M."/>
            <person name="Mavromatis K."/>
            <person name="Mikhailova N."/>
            <person name="Pati A."/>
            <person name="Chen A."/>
            <person name="Palaniappan K."/>
            <person name="Land M."/>
            <person name="Hauser L."/>
            <person name="Brambilla E.M."/>
            <person name="Rohde M."/>
            <person name="Verbarg S."/>
            <person name="Goker M."/>
            <person name="Bristow J."/>
            <person name="Eisen J.A."/>
            <person name="Markowitz V."/>
            <person name="Hugenholtz P."/>
            <person name="Kyrpides N.C."/>
            <person name="Klenk H.P."/>
            <person name="Woyke T."/>
        </authorList>
    </citation>
    <scope>NUCLEOTIDE SEQUENCE [LARGE SCALE GENOMIC DNA]</scope>
    <source>
        <strain evidence="2">ATCC 27775 / DSM 1100 / LMG 10767 / O</strain>
    </source>
</reference>
<reference key="2">
    <citation type="submission" date="2011-04" db="EMBL/GenBank/DDBJ databases">
        <title>Complete sequence of chromosome of Haliscomenobacter hydrossis DSM 1100.</title>
        <authorList>
            <consortium name="US DOE Joint Genome Institute (JGI-PGF)"/>
            <person name="Lucas S."/>
            <person name="Han J."/>
            <person name="Lapidus A."/>
            <person name="Bruce D."/>
            <person name="Goodwin L."/>
            <person name="Pitluck S."/>
            <person name="Peters L."/>
            <person name="Kyrpides N."/>
            <person name="Mavromatis K."/>
            <person name="Ivanova N."/>
            <person name="Ovchinnikova G."/>
            <person name="Pagani I."/>
            <person name="Daligault H."/>
            <person name="Detter J.C."/>
            <person name="Han C."/>
            <person name="Land M."/>
            <person name="Hauser L."/>
            <person name="Markowitz V."/>
            <person name="Cheng J.-F."/>
            <person name="Hugenholtz P."/>
            <person name="Woyke T."/>
            <person name="Wu D."/>
            <person name="Verbarg S."/>
            <person name="Frueling A."/>
            <person name="Brambilla E."/>
            <person name="Klenk H.-P."/>
            <person name="Eisen J.A."/>
        </authorList>
    </citation>
    <scope>NUCLEOTIDE SEQUENCE</scope>
    <source>
        <strain>DSM 1100</strain>
    </source>
</reference>
<dbReference type="Proteomes" id="UP000008461">
    <property type="component" value="Chromosome"/>
</dbReference>
<evidence type="ECO:0000313" key="2">
    <source>
        <dbReference type="Proteomes" id="UP000008461"/>
    </source>
</evidence>
<dbReference type="AlphaFoldDB" id="F4KWG6"/>
<dbReference type="HOGENOM" id="CLU_1641391_0_0_10"/>
<sequence length="161" mass="18261">MHILLLFLLFSVAPHPIHLTVMEIYRAENSKNLECSVTLFSDDFARAIQYETYAPQIQGGKLKVEDLMLKYLRSKLQMKINGKSTAYTLLRTENTPETITCYLKLSLPAAETQKIEIVSKLMLELFNDQRNLVQIRIPGKKEGAISLDKTKTESTATLAPD</sequence>
<name>F4KWG6_HALH1</name>
<gene>
    <name evidence="1" type="ordered locus">Halhy_2442</name>
</gene>
<protein>
    <submittedName>
        <fullName evidence="1">Uncharacterized protein</fullName>
    </submittedName>
</protein>
<dbReference type="KEGG" id="hhy:Halhy_2442"/>